<keyword evidence="2" id="KW-1185">Reference proteome</keyword>
<reference evidence="1 2" key="1">
    <citation type="submission" date="2024-06" db="EMBL/GenBank/DDBJ databases">
        <title>A chromosome-level genome assembly of beet webworm, Loxostege sticticalis.</title>
        <authorList>
            <person name="Zhang Y."/>
        </authorList>
    </citation>
    <scope>NUCLEOTIDE SEQUENCE [LARGE SCALE GENOMIC DNA]</scope>
    <source>
        <strain evidence="1">AQ026</strain>
        <tissue evidence="1">Whole body</tissue>
    </source>
</reference>
<dbReference type="Proteomes" id="UP001549920">
    <property type="component" value="Unassembled WGS sequence"/>
</dbReference>
<comment type="caution">
    <text evidence="1">The sequence shown here is derived from an EMBL/GenBank/DDBJ whole genome shotgun (WGS) entry which is preliminary data.</text>
</comment>
<accession>A0ABR3H5V1</accession>
<organism evidence="1 2">
    <name type="scientific">Loxostege sticticalis</name>
    <name type="common">Beet webworm moth</name>
    <dbReference type="NCBI Taxonomy" id="481309"/>
    <lineage>
        <taxon>Eukaryota</taxon>
        <taxon>Metazoa</taxon>
        <taxon>Ecdysozoa</taxon>
        <taxon>Arthropoda</taxon>
        <taxon>Hexapoda</taxon>
        <taxon>Insecta</taxon>
        <taxon>Pterygota</taxon>
        <taxon>Neoptera</taxon>
        <taxon>Endopterygota</taxon>
        <taxon>Lepidoptera</taxon>
        <taxon>Glossata</taxon>
        <taxon>Ditrysia</taxon>
        <taxon>Pyraloidea</taxon>
        <taxon>Crambidae</taxon>
        <taxon>Pyraustinae</taxon>
        <taxon>Loxostege</taxon>
    </lineage>
</organism>
<dbReference type="EMBL" id="JBEUOH010000026">
    <property type="protein sequence ID" value="KAL0860192.1"/>
    <property type="molecule type" value="Genomic_DNA"/>
</dbReference>
<protein>
    <submittedName>
        <fullName evidence="1">Uncharacterized protein</fullName>
    </submittedName>
</protein>
<dbReference type="PANTHER" id="PTHR22954:SF3">
    <property type="entry name" value="PROTEIN CBG08539"/>
    <property type="match status" value="1"/>
</dbReference>
<dbReference type="PANTHER" id="PTHR22954">
    <property type="entry name" value="RETROVIRAL PROTEASE-RELATED"/>
    <property type="match status" value="1"/>
</dbReference>
<sequence>MEALINYQDDLSSRIAKAQINFKKSPKERITRDYVNNRLEALIEMWAEFRQGHKELLQQADPKILNATSYLVNDVYDSTEEVFLSYRSELNKCLSTLPQEFVEPRVNSKSSYPSQSQVKLPEIHIPKFSGNYTEWITFRDLFVSMIHKNESLDNVQRLQYLKGYLTGEAEQLIRYIPVSDANYNQCWKLLEQRYCNKKISGT</sequence>
<evidence type="ECO:0000313" key="1">
    <source>
        <dbReference type="EMBL" id="KAL0860192.1"/>
    </source>
</evidence>
<dbReference type="InterPro" id="IPR005312">
    <property type="entry name" value="DUF1759"/>
</dbReference>
<dbReference type="Pfam" id="PF03564">
    <property type="entry name" value="DUF1759"/>
    <property type="match status" value="1"/>
</dbReference>
<evidence type="ECO:0000313" key="2">
    <source>
        <dbReference type="Proteomes" id="UP001549920"/>
    </source>
</evidence>
<gene>
    <name evidence="1" type="ORF">ABMA27_010499</name>
</gene>
<proteinExistence type="predicted"/>
<name>A0ABR3H5V1_LOXSC</name>